<dbReference type="GO" id="GO:0032259">
    <property type="term" value="P:methylation"/>
    <property type="evidence" value="ECO:0007669"/>
    <property type="project" value="UniProtKB-KW"/>
</dbReference>
<accession>A0A369L030</accession>
<keyword evidence="7" id="KW-1185">Reference proteome</keyword>
<comment type="caution">
    <text evidence="6">The sequence shown here is derived from an EMBL/GenBank/DDBJ whole genome shotgun (WGS) entry which is preliminary data.</text>
</comment>
<dbReference type="PANTHER" id="PTHR43464">
    <property type="entry name" value="METHYLTRANSFERASE"/>
    <property type="match status" value="1"/>
</dbReference>
<evidence type="ECO:0000313" key="7">
    <source>
        <dbReference type="Proteomes" id="UP000253934"/>
    </source>
</evidence>
<organism evidence="6 7">
    <name type="scientific">Spirobacillus cienkowskii</name>
    <dbReference type="NCBI Taxonomy" id="495820"/>
    <lineage>
        <taxon>Bacteria</taxon>
        <taxon>Pseudomonadati</taxon>
        <taxon>Bdellovibrionota</taxon>
        <taxon>Oligoflexia</taxon>
        <taxon>Silvanigrellales</taxon>
        <taxon>Spirobacillus</taxon>
    </lineage>
</organism>
<reference evidence="6" key="1">
    <citation type="submission" date="2018-04" db="EMBL/GenBank/DDBJ databases">
        <title>Draft genome sequence of the Candidatus Spirobacillus cienkowskii, a pathogen of freshwater Daphnia species, reconstructed from hemolymph metagenomic reads.</title>
        <authorList>
            <person name="Bresciani L."/>
            <person name="Lemos L.N."/>
            <person name="Wale N."/>
            <person name="Lin J.Y."/>
            <person name="Fernandes G.R."/>
            <person name="Duffy M.A."/>
            <person name="Rodrigues J.M."/>
        </authorList>
    </citation>
    <scope>NUCLEOTIDE SEQUENCE [LARGE SCALE GENOMIC DNA]</scope>
    <source>
        <strain evidence="6">Binning01</strain>
    </source>
</reference>
<feature type="domain" description="Methyltransferase type 11" evidence="5">
    <location>
        <begin position="57"/>
        <end position="150"/>
    </location>
</feature>
<dbReference type="SUPFAM" id="SSF53335">
    <property type="entry name" value="S-adenosyl-L-methionine-dependent methyltransferases"/>
    <property type="match status" value="1"/>
</dbReference>
<dbReference type="NCBIfam" id="TIGR01983">
    <property type="entry name" value="UbiG"/>
    <property type="match status" value="1"/>
</dbReference>
<keyword evidence="3" id="KW-0831">Ubiquinone biosynthesis</keyword>
<evidence type="ECO:0000256" key="4">
    <source>
        <dbReference type="ARBA" id="ARBA00022691"/>
    </source>
</evidence>
<dbReference type="InterPro" id="IPR010233">
    <property type="entry name" value="UbiG_MeTrfase"/>
</dbReference>
<proteinExistence type="predicted"/>
<evidence type="ECO:0000256" key="1">
    <source>
        <dbReference type="ARBA" id="ARBA00022603"/>
    </source>
</evidence>
<dbReference type="InterPro" id="IPR029063">
    <property type="entry name" value="SAM-dependent_MTases_sf"/>
</dbReference>
<dbReference type="AlphaFoldDB" id="A0A369L030"/>
<name>A0A369L030_9BACT</name>
<dbReference type="GO" id="GO:0061542">
    <property type="term" value="F:3-demethylubiquinol 3-O-methyltransferase activity"/>
    <property type="evidence" value="ECO:0007669"/>
    <property type="project" value="InterPro"/>
</dbReference>
<protein>
    <submittedName>
        <fullName evidence="6">3-demethylubiquinone-9 3-O-methyltransferase</fullName>
    </submittedName>
</protein>
<dbReference type="GO" id="GO:0010420">
    <property type="term" value="F:polyprenyldihydroxybenzoate methyltransferase activity"/>
    <property type="evidence" value="ECO:0007669"/>
    <property type="project" value="InterPro"/>
</dbReference>
<keyword evidence="2" id="KW-0808">Transferase</keyword>
<keyword evidence="4" id="KW-0949">S-adenosyl-L-methionine</keyword>
<dbReference type="EMBL" id="QOVW01000024">
    <property type="protein sequence ID" value="RDB36806.1"/>
    <property type="molecule type" value="Genomic_DNA"/>
</dbReference>
<sequence>MFMMQKEIVNNEIYKSLGDKWYTGNDYVALLRAESKTRNPWILNNIYKNNFVDSKVLDIGCGGGLLTNYLSKFNFNVTGIDNQENALHIAKKYDESGSVTYKIADAHQLPYDNETFDVVCSLDLFEHVDDYTKVIKEGVRVLKKNGLFFFHTFNRNFLSWLFVIKGMEWFVKNTPKNLHVYQFFIKPKEIIKNFSINGCYCAEIKGLTPNIFSSSFVNLIKNGEVDENFDFSISRNLFTGYIGYVKKIS</sequence>
<evidence type="ECO:0000256" key="3">
    <source>
        <dbReference type="ARBA" id="ARBA00022688"/>
    </source>
</evidence>
<dbReference type="CDD" id="cd02440">
    <property type="entry name" value="AdoMet_MTases"/>
    <property type="match status" value="1"/>
</dbReference>
<dbReference type="Gene3D" id="3.40.50.150">
    <property type="entry name" value="Vaccinia Virus protein VP39"/>
    <property type="match status" value="1"/>
</dbReference>
<dbReference type="Proteomes" id="UP000253934">
    <property type="component" value="Unassembled WGS sequence"/>
</dbReference>
<gene>
    <name evidence="6" type="primary">ubiG</name>
    <name evidence="6" type="ORF">DCC88_03135</name>
</gene>
<dbReference type="PANTHER" id="PTHR43464:SF19">
    <property type="entry name" value="UBIQUINONE BIOSYNTHESIS O-METHYLTRANSFERASE, MITOCHONDRIAL"/>
    <property type="match status" value="1"/>
</dbReference>
<dbReference type="InterPro" id="IPR013216">
    <property type="entry name" value="Methyltransf_11"/>
</dbReference>
<evidence type="ECO:0000313" key="6">
    <source>
        <dbReference type="EMBL" id="RDB36806.1"/>
    </source>
</evidence>
<keyword evidence="1" id="KW-0489">Methyltransferase</keyword>
<evidence type="ECO:0000259" key="5">
    <source>
        <dbReference type="Pfam" id="PF08241"/>
    </source>
</evidence>
<evidence type="ECO:0000256" key="2">
    <source>
        <dbReference type="ARBA" id="ARBA00022679"/>
    </source>
</evidence>
<dbReference type="Pfam" id="PF08241">
    <property type="entry name" value="Methyltransf_11"/>
    <property type="match status" value="1"/>
</dbReference>